<dbReference type="AlphaFoldDB" id="A0AAD7FZK6"/>
<evidence type="ECO:0000313" key="3">
    <source>
        <dbReference type="Proteomes" id="UP001221142"/>
    </source>
</evidence>
<dbReference type="EMBL" id="JARKIF010000002">
    <property type="protein sequence ID" value="KAJ7646728.1"/>
    <property type="molecule type" value="Genomic_DNA"/>
</dbReference>
<comment type="caution">
    <text evidence="2">The sequence shown here is derived from an EMBL/GenBank/DDBJ whole genome shotgun (WGS) entry which is preliminary data.</text>
</comment>
<gene>
    <name evidence="2" type="ORF">FB45DRAFT_1019031</name>
</gene>
<proteinExistence type="predicted"/>
<sequence>MSYYDDMSQYYGPPGPPGPYGPPPGRTMRVMMHLYANQSVEVRLNADSPWMVGIVLAVLNVAEQNFGIRYDIQYRSGPGHRYHRKVFPADSPNIRMAQSDP</sequence>
<keyword evidence="3" id="KW-1185">Reference proteome</keyword>
<evidence type="ECO:0000313" key="2">
    <source>
        <dbReference type="EMBL" id="KAJ7646728.1"/>
    </source>
</evidence>
<name>A0AAD7FZK6_9AGAR</name>
<feature type="compositionally biased region" description="Pro residues" evidence="1">
    <location>
        <begin position="13"/>
        <end position="23"/>
    </location>
</feature>
<feature type="region of interest" description="Disordered" evidence="1">
    <location>
        <begin position="1"/>
        <end position="23"/>
    </location>
</feature>
<reference evidence="2" key="1">
    <citation type="submission" date="2023-03" db="EMBL/GenBank/DDBJ databases">
        <title>Massive genome expansion in bonnet fungi (Mycena s.s.) driven by repeated elements and novel gene families across ecological guilds.</title>
        <authorList>
            <consortium name="Lawrence Berkeley National Laboratory"/>
            <person name="Harder C.B."/>
            <person name="Miyauchi S."/>
            <person name="Viragh M."/>
            <person name="Kuo A."/>
            <person name="Thoen E."/>
            <person name="Andreopoulos B."/>
            <person name="Lu D."/>
            <person name="Skrede I."/>
            <person name="Drula E."/>
            <person name="Henrissat B."/>
            <person name="Morin E."/>
            <person name="Kohler A."/>
            <person name="Barry K."/>
            <person name="LaButti K."/>
            <person name="Morin E."/>
            <person name="Salamov A."/>
            <person name="Lipzen A."/>
            <person name="Mereny Z."/>
            <person name="Hegedus B."/>
            <person name="Baldrian P."/>
            <person name="Stursova M."/>
            <person name="Weitz H."/>
            <person name="Taylor A."/>
            <person name="Grigoriev I.V."/>
            <person name="Nagy L.G."/>
            <person name="Martin F."/>
            <person name="Kauserud H."/>
        </authorList>
    </citation>
    <scope>NUCLEOTIDE SEQUENCE</scope>
    <source>
        <strain evidence="2">9284</strain>
    </source>
</reference>
<evidence type="ECO:0000256" key="1">
    <source>
        <dbReference type="SAM" id="MobiDB-lite"/>
    </source>
</evidence>
<protein>
    <submittedName>
        <fullName evidence="2">Uncharacterized protein</fullName>
    </submittedName>
</protein>
<organism evidence="2 3">
    <name type="scientific">Roridomyces roridus</name>
    <dbReference type="NCBI Taxonomy" id="1738132"/>
    <lineage>
        <taxon>Eukaryota</taxon>
        <taxon>Fungi</taxon>
        <taxon>Dikarya</taxon>
        <taxon>Basidiomycota</taxon>
        <taxon>Agaricomycotina</taxon>
        <taxon>Agaricomycetes</taxon>
        <taxon>Agaricomycetidae</taxon>
        <taxon>Agaricales</taxon>
        <taxon>Marasmiineae</taxon>
        <taxon>Mycenaceae</taxon>
        <taxon>Roridomyces</taxon>
    </lineage>
</organism>
<dbReference type="Proteomes" id="UP001221142">
    <property type="component" value="Unassembled WGS sequence"/>
</dbReference>
<accession>A0AAD7FZK6</accession>